<gene>
    <name evidence="5" type="ORF">FF38_00126</name>
</gene>
<evidence type="ECO:0000256" key="2">
    <source>
        <dbReference type="ARBA" id="ARBA00010627"/>
    </source>
</evidence>
<dbReference type="PANTHER" id="PTHR33967">
    <property type="entry name" value="RAGULATOR COMPLEX PROTEIN LAMTOR4"/>
    <property type="match status" value="1"/>
</dbReference>
<comment type="similarity">
    <text evidence="2">Belongs to the LAMTOR4 family.</text>
</comment>
<reference evidence="5 6" key="1">
    <citation type="journal article" date="2015" name="Nat. Commun.">
        <title>Lucilia cuprina genome unlocks parasitic fly biology to underpin future interventions.</title>
        <authorList>
            <person name="Anstead C.A."/>
            <person name="Korhonen P.K."/>
            <person name="Young N.D."/>
            <person name="Hall R.S."/>
            <person name="Jex A.R."/>
            <person name="Murali S.C."/>
            <person name="Hughes D.S."/>
            <person name="Lee S.F."/>
            <person name="Perry T."/>
            <person name="Stroehlein A.J."/>
            <person name="Ansell B.R."/>
            <person name="Breugelmans B."/>
            <person name="Hofmann A."/>
            <person name="Qu J."/>
            <person name="Dugan S."/>
            <person name="Lee S.L."/>
            <person name="Chao H."/>
            <person name="Dinh H."/>
            <person name="Han Y."/>
            <person name="Doddapaneni H.V."/>
            <person name="Worley K.C."/>
            <person name="Muzny D.M."/>
            <person name="Ioannidis P."/>
            <person name="Waterhouse R.M."/>
            <person name="Zdobnov E.M."/>
            <person name="James P.J."/>
            <person name="Bagnall N.H."/>
            <person name="Kotze A.C."/>
            <person name="Gibbs R.A."/>
            <person name="Richards S."/>
            <person name="Batterham P."/>
            <person name="Gasser R.B."/>
        </authorList>
    </citation>
    <scope>NUCLEOTIDE SEQUENCE [LARGE SCALE GENOMIC DNA]</scope>
    <source>
        <strain evidence="5 6">LS</strain>
        <tissue evidence="5">Full body</tissue>
    </source>
</reference>
<evidence type="ECO:0000256" key="1">
    <source>
        <dbReference type="ARBA" id="ARBA00004371"/>
    </source>
</evidence>
<dbReference type="GO" id="GO:0071230">
    <property type="term" value="P:cellular response to amino acid stimulus"/>
    <property type="evidence" value="ECO:0007669"/>
    <property type="project" value="InterPro"/>
</dbReference>
<dbReference type="Proteomes" id="UP000037069">
    <property type="component" value="Unassembled WGS sequence"/>
</dbReference>
<accession>A0A0L0CL86</accession>
<protein>
    <recommendedName>
        <fullName evidence="4">Late endosomal/lysosomal adaptor and MAPK and MTOR activator 4</fullName>
    </recommendedName>
</protein>
<keyword evidence="3" id="KW-0458">Lysosome</keyword>
<feature type="non-terminal residue" evidence="5">
    <location>
        <position position="1"/>
    </location>
</feature>
<dbReference type="GO" id="GO:0032008">
    <property type="term" value="P:positive regulation of TOR signaling"/>
    <property type="evidence" value="ECO:0007669"/>
    <property type="project" value="InterPro"/>
</dbReference>
<dbReference type="AlphaFoldDB" id="A0A0L0CL86"/>
<evidence type="ECO:0000256" key="3">
    <source>
        <dbReference type="ARBA" id="ARBA00023228"/>
    </source>
</evidence>
<dbReference type="GO" id="GO:0005764">
    <property type="term" value="C:lysosome"/>
    <property type="evidence" value="ECO:0007669"/>
    <property type="project" value="UniProtKB-SubCell"/>
</dbReference>
<dbReference type="OrthoDB" id="275011at2759"/>
<comment type="caution">
    <text evidence="5">The sequence shown here is derived from an EMBL/GenBank/DDBJ whole genome shotgun (WGS) entry which is preliminary data.</text>
</comment>
<comment type="subcellular location">
    <subcellularLocation>
        <location evidence="1">Lysosome</location>
    </subcellularLocation>
</comment>
<dbReference type="STRING" id="7375.A0A0L0CL86"/>
<dbReference type="PANTHER" id="PTHR33967:SF1">
    <property type="entry name" value="RAGULATOR COMPLEX PROTEIN LAMTOR4"/>
    <property type="match status" value="1"/>
</dbReference>
<evidence type="ECO:0000256" key="4">
    <source>
        <dbReference type="ARBA" id="ARBA00032690"/>
    </source>
</evidence>
<dbReference type="EMBL" id="JRES01000247">
    <property type="protein sequence ID" value="KNC33006.1"/>
    <property type="molecule type" value="Genomic_DNA"/>
</dbReference>
<dbReference type="GO" id="GO:0071986">
    <property type="term" value="C:Ragulator complex"/>
    <property type="evidence" value="ECO:0007669"/>
    <property type="project" value="InterPro"/>
</dbReference>
<evidence type="ECO:0000313" key="6">
    <source>
        <dbReference type="Proteomes" id="UP000037069"/>
    </source>
</evidence>
<evidence type="ECO:0000313" key="5">
    <source>
        <dbReference type="EMBL" id="KNC33006.1"/>
    </source>
</evidence>
<dbReference type="InterPro" id="IPR034601">
    <property type="entry name" value="LAMTOR4"/>
</dbReference>
<sequence>SVFVLILSRKDKFVKSFENMEKLANQIGYLVMKEDGAVIESGGELQNDERSANIFLDFINLTESVDENFMPNSSCERISIVYEDHSYNICMSNRRIYIVKLRNGSAAAVRGVVGGGVLTGSNINGNGITNNAVFVESDGTLGTTAALT</sequence>
<name>A0A0L0CL86_LUCCU</name>
<dbReference type="GO" id="GO:0005085">
    <property type="term" value="F:guanyl-nucleotide exchange factor activity"/>
    <property type="evidence" value="ECO:0007669"/>
    <property type="project" value="TreeGrafter"/>
</dbReference>
<organism evidence="5 6">
    <name type="scientific">Lucilia cuprina</name>
    <name type="common">Green bottle fly</name>
    <name type="synonym">Australian sheep blowfly</name>
    <dbReference type="NCBI Taxonomy" id="7375"/>
    <lineage>
        <taxon>Eukaryota</taxon>
        <taxon>Metazoa</taxon>
        <taxon>Ecdysozoa</taxon>
        <taxon>Arthropoda</taxon>
        <taxon>Hexapoda</taxon>
        <taxon>Insecta</taxon>
        <taxon>Pterygota</taxon>
        <taxon>Neoptera</taxon>
        <taxon>Endopterygota</taxon>
        <taxon>Diptera</taxon>
        <taxon>Brachycera</taxon>
        <taxon>Muscomorpha</taxon>
        <taxon>Oestroidea</taxon>
        <taxon>Calliphoridae</taxon>
        <taxon>Luciliinae</taxon>
        <taxon>Lucilia</taxon>
    </lineage>
</organism>
<proteinExistence type="inferred from homology"/>
<dbReference type="SUPFAM" id="SSF103196">
    <property type="entry name" value="Roadblock/LC7 domain"/>
    <property type="match status" value="1"/>
</dbReference>
<keyword evidence="6" id="KW-1185">Reference proteome</keyword>